<dbReference type="EMBL" id="AEXY01000009">
    <property type="protein sequence ID" value="EGD36711.1"/>
    <property type="molecule type" value="Genomic_DNA"/>
</dbReference>
<feature type="domain" description="AB hydrolase-1" evidence="1">
    <location>
        <begin position="29"/>
        <end position="245"/>
    </location>
</feature>
<sequence>MRFSKLVSEVMEMPSLFIDERGEQNPKSIIFLHASGSSSQMWRHHVAALEQDFHCILLDLPGHGVSHNIEWTNFDDVVEMIVAVINSKAHGKPHLVGLSLGGSLILKLLEKHSSLIDKVIVDGASPQPIKGYRKIIAIVYLMSFLKNTKFVANFLTKMMQEDGAPVQDVQRFVADFQRAEQRSFRHAMSQANLLRLDLQFDNPAFFVSGGKEAETIHDWHHRLAQKNARSECAYYPDKGHAWLFSDVDTHIQLLGYFFQNAAFPEKLKGF</sequence>
<accession>F0IL95</accession>
<dbReference type="InterPro" id="IPR000073">
    <property type="entry name" value="AB_hydrolase_1"/>
</dbReference>
<evidence type="ECO:0000259" key="1">
    <source>
        <dbReference type="Pfam" id="PF12697"/>
    </source>
</evidence>
<dbReference type="AlphaFoldDB" id="F0IL95"/>
<dbReference type="InterPro" id="IPR050266">
    <property type="entry name" value="AB_hydrolase_sf"/>
</dbReference>
<dbReference type="SUPFAM" id="SSF53474">
    <property type="entry name" value="alpha/beta-Hydrolases"/>
    <property type="match status" value="1"/>
</dbReference>
<name>F0IL95_STRSA</name>
<dbReference type="PATRIC" id="fig|888811.3.peg.887"/>
<dbReference type="PANTHER" id="PTHR43798">
    <property type="entry name" value="MONOACYLGLYCEROL LIPASE"/>
    <property type="match status" value="1"/>
</dbReference>
<dbReference type="InterPro" id="IPR029058">
    <property type="entry name" value="AB_hydrolase_fold"/>
</dbReference>
<dbReference type="Gene3D" id="3.40.50.1820">
    <property type="entry name" value="alpha/beta hydrolase"/>
    <property type="match status" value="1"/>
</dbReference>
<proteinExistence type="predicted"/>
<evidence type="ECO:0000313" key="3">
    <source>
        <dbReference type="Proteomes" id="UP000003530"/>
    </source>
</evidence>
<organism evidence="2 3">
    <name type="scientific">Streptococcus sanguinis SK150</name>
    <dbReference type="NCBI Taxonomy" id="888811"/>
    <lineage>
        <taxon>Bacteria</taxon>
        <taxon>Bacillati</taxon>
        <taxon>Bacillota</taxon>
        <taxon>Bacilli</taxon>
        <taxon>Lactobacillales</taxon>
        <taxon>Streptococcaceae</taxon>
        <taxon>Streptococcus</taxon>
    </lineage>
</organism>
<gene>
    <name evidence="2" type="ORF">HMPREF9383_0897</name>
</gene>
<evidence type="ECO:0000313" key="2">
    <source>
        <dbReference type="EMBL" id="EGD36711.1"/>
    </source>
</evidence>
<dbReference type="HOGENOM" id="CLU_020336_44_0_9"/>
<comment type="caution">
    <text evidence="2">The sequence shown here is derived from an EMBL/GenBank/DDBJ whole genome shotgun (WGS) entry which is preliminary data.</text>
</comment>
<dbReference type="Proteomes" id="UP000003530">
    <property type="component" value="Unassembled WGS sequence"/>
</dbReference>
<dbReference type="Pfam" id="PF12697">
    <property type="entry name" value="Abhydrolase_6"/>
    <property type="match status" value="1"/>
</dbReference>
<reference evidence="2 3" key="1">
    <citation type="submission" date="2011-02" db="EMBL/GenBank/DDBJ databases">
        <authorList>
            <person name="Muzny D."/>
            <person name="Qin X."/>
            <person name="Deng J."/>
            <person name="Jiang H."/>
            <person name="Liu Y."/>
            <person name="Qu J."/>
            <person name="Song X.-Z."/>
            <person name="Zhang L."/>
            <person name="Thornton R."/>
            <person name="Coyle M."/>
            <person name="Francisco L."/>
            <person name="Jackson L."/>
            <person name="Javaid M."/>
            <person name="Korchina V."/>
            <person name="Kovar C."/>
            <person name="Mata R."/>
            <person name="Mathew T."/>
            <person name="Ngo R."/>
            <person name="Nguyen L."/>
            <person name="Nguyen N."/>
            <person name="Okwuonu G."/>
            <person name="Ongeri F."/>
            <person name="Pham C."/>
            <person name="Simmons D."/>
            <person name="Wilczek-Boney K."/>
            <person name="Hale W."/>
            <person name="Jakkamsetti A."/>
            <person name="Pham P."/>
            <person name="Ruth R."/>
            <person name="San Lucas F."/>
            <person name="Warren J."/>
            <person name="Zhang J."/>
            <person name="Zhao Z."/>
            <person name="Zhou C."/>
            <person name="Zhu D."/>
            <person name="Lee S."/>
            <person name="Bess C."/>
            <person name="Blankenburg K."/>
            <person name="Forbes L."/>
            <person name="Fu Q."/>
            <person name="Gubbala S."/>
            <person name="Hirani K."/>
            <person name="Jayaseelan J.C."/>
            <person name="Lara F."/>
            <person name="Munidasa M."/>
            <person name="Palculict T."/>
            <person name="Patil S."/>
            <person name="Pu L.-L."/>
            <person name="Saada N."/>
            <person name="Tang L."/>
            <person name="Weissenberger G."/>
            <person name="Zhu Y."/>
            <person name="Hemphill L."/>
            <person name="Shang Y."/>
            <person name="Youmans B."/>
            <person name="Ayvaz T."/>
            <person name="Ross M."/>
            <person name="Santibanez J."/>
            <person name="Aqrawi P."/>
            <person name="Gross S."/>
            <person name="Joshi V."/>
            <person name="Fowler G."/>
            <person name="Nazareth L."/>
            <person name="Reid J."/>
            <person name="Worley K."/>
            <person name="Petrosino J."/>
            <person name="Highlander S."/>
            <person name="Gibbs R."/>
        </authorList>
    </citation>
    <scope>NUCLEOTIDE SEQUENCE [LARGE SCALE GENOMIC DNA]</scope>
    <source>
        <strain evidence="2 3">SK150</strain>
    </source>
</reference>
<protein>
    <recommendedName>
        <fullName evidence="1">AB hydrolase-1 domain-containing protein</fullName>
    </recommendedName>
</protein>